<gene>
    <name evidence="2" type="primary">fam53b_1</name>
    <name evidence="2" type="ORF">N1851_014704</name>
</gene>
<name>A0AA47MTT9_MERPO</name>
<sequence length="170" mass="18627">MYVSIVQFFPVAEQRGGRADMSDVCCPLAMWHIGWLDLVRHARLVQPVAPKLRNFQSLSCPGITGEEGCQSTQAPPILRSAAPCESDFLSLSQQATEDALARTKDGEEGTSVGSDPTIEELGRNSPDYGDAMAWTTNGKDGEHLWVGLCSPRKDMYQLGGELDIEQIERN</sequence>
<dbReference type="Proteomes" id="UP001174136">
    <property type="component" value="Unassembled WGS sequence"/>
</dbReference>
<comment type="caution">
    <text evidence="2">The sequence shown here is derived from an EMBL/GenBank/DDBJ whole genome shotgun (WGS) entry which is preliminary data.</text>
</comment>
<protein>
    <submittedName>
        <fullName evidence="2">Protein FAM53B</fullName>
    </submittedName>
</protein>
<organism evidence="2 3">
    <name type="scientific">Merluccius polli</name>
    <name type="common">Benguela hake</name>
    <name type="synonym">Merluccius cadenati</name>
    <dbReference type="NCBI Taxonomy" id="89951"/>
    <lineage>
        <taxon>Eukaryota</taxon>
        <taxon>Metazoa</taxon>
        <taxon>Chordata</taxon>
        <taxon>Craniata</taxon>
        <taxon>Vertebrata</taxon>
        <taxon>Euteleostomi</taxon>
        <taxon>Actinopterygii</taxon>
        <taxon>Neopterygii</taxon>
        <taxon>Teleostei</taxon>
        <taxon>Neoteleostei</taxon>
        <taxon>Acanthomorphata</taxon>
        <taxon>Zeiogadaria</taxon>
        <taxon>Gadariae</taxon>
        <taxon>Gadiformes</taxon>
        <taxon>Gadoidei</taxon>
        <taxon>Merlucciidae</taxon>
        <taxon>Merluccius</taxon>
    </lineage>
</organism>
<accession>A0AA47MTT9</accession>
<keyword evidence="3" id="KW-1185">Reference proteome</keyword>
<evidence type="ECO:0000256" key="1">
    <source>
        <dbReference type="SAM" id="MobiDB-lite"/>
    </source>
</evidence>
<proteinExistence type="predicted"/>
<evidence type="ECO:0000313" key="3">
    <source>
        <dbReference type="Proteomes" id="UP001174136"/>
    </source>
</evidence>
<feature type="region of interest" description="Disordered" evidence="1">
    <location>
        <begin position="97"/>
        <end position="126"/>
    </location>
</feature>
<evidence type="ECO:0000313" key="2">
    <source>
        <dbReference type="EMBL" id="KAK0146036.1"/>
    </source>
</evidence>
<dbReference type="EMBL" id="JAOPHQ010002641">
    <property type="protein sequence ID" value="KAK0146036.1"/>
    <property type="molecule type" value="Genomic_DNA"/>
</dbReference>
<reference evidence="2" key="1">
    <citation type="journal article" date="2023" name="Front. Mar. Sci.">
        <title>A new Merluccius polli reference genome to investigate the effects of global change in West African waters.</title>
        <authorList>
            <person name="Mateo J.L."/>
            <person name="Blanco-Fernandez C."/>
            <person name="Garcia-Vazquez E."/>
            <person name="Machado-Schiaffino G."/>
        </authorList>
    </citation>
    <scope>NUCLEOTIDE SEQUENCE</scope>
    <source>
        <strain evidence="2">C29</strain>
        <tissue evidence="2">Fin</tissue>
    </source>
</reference>
<dbReference type="AlphaFoldDB" id="A0AA47MTT9"/>